<keyword evidence="1" id="KW-0732">Signal</keyword>
<evidence type="ECO:0008006" key="4">
    <source>
        <dbReference type="Google" id="ProtNLM"/>
    </source>
</evidence>
<reference evidence="2 3" key="1">
    <citation type="submission" date="2019-02" db="EMBL/GenBank/DDBJ databases">
        <title>The genomic architecture of introgression among sibling species of bacteria.</title>
        <authorList>
            <person name="Cavassim M.I.A."/>
            <person name="Moeskjaer S."/>
            <person name="Moslemi C."/>
            <person name="Fields B."/>
            <person name="Bachmann A."/>
            <person name="Vilhjalmsson B."/>
            <person name="Schierup M.H."/>
            <person name="Young J.P.W."/>
            <person name="Andersen S.U."/>
        </authorList>
    </citation>
    <scope>NUCLEOTIDE SEQUENCE [LARGE SCALE GENOMIC DNA]</scope>
    <source>
        <strain evidence="2 3">SM135B</strain>
    </source>
</reference>
<dbReference type="RefSeq" id="WP_130716620.1">
    <property type="nucleotide sequence ID" value="NZ_SIOP01000001.1"/>
</dbReference>
<dbReference type="Gene3D" id="3.90.226.10">
    <property type="entry name" value="2-enoyl-CoA Hydratase, Chain A, domain 1"/>
    <property type="match status" value="1"/>
</dbReference>
<feature type="signal peptide" evidence="1">
    <location>
        <begin position="1"/>
        <end position="30"/>
    </location>
</feature>
<feature type="chain" id="PRO_5029697560" description="Periplasmic protein-like protein" evidence="1">
    <location>
        <begin position="31"/>
        <end position="276"/>
    </location>
</feature>
<organism evidence="2 3">
    <name type="scientific">Rhizobium leguminosarum</name>
    <dbReference type="NCBI Taxonomy" id="384"/>
    <lineage>
        <taxon>Bacteria</taxon>
        <taxon>Pseudomonadati</taxon>
        <taxon>Pseudomonadota</taxon>
        <taxon>Alphaproteobacteria</taxon>
        <taxon>Hyphomicrobiales</taxon>
        <taxon>Rhizobiaceae</taxon>
        <taxon>Rhizobium/Agrobacterium group</taxon>
        <taxon>Rhizobium</taxon>
    </lineage>
</organism>
<dbReference type="Proteomes" id="UP000292974">
    <property type="component" value="Unassembled WGS sequence"/>
</dbReference>
<protein>
    <recommendedName>
        <fullName evidence="4">Periplasmic protein-like protein</fullName>
    </recommendedName>
</protein>
<sequence>MPIHFNLRSSFCLFTAVFFLSMIAAVPAGAGQKPLEDRPMDFALVHDGNCKETCIQWISAEGAITSDTPKRFKTLLRSLKGRKFPVVFQSYGGDVEAALSIGRMIRAAGFETAIGRTRLNDCPMLEPRCAQKIVKNGWSVGEVHAGGAYCFSACPLALAGGKVRAAGATSDIGLHQITNGRKNSGYGTAGRRNLDAISTRSDPLLKRMLSIYLDEMGVSRDDVFAMMGLATPDGLYRVQNAEALRSGVITKVFSDTEEPGYVSHAADPQASEDVAQ</sequence>
<dbReference type="EMBL" id="SIOP01000001">
    <property type="protein sequence ID" value="TAY52910.1"/>
    <property type="molecule type" value="Genomic_DNA"/>
</dbReference>
<dbReference type="SUPFAM" id="SSF52096">
    <property type="entry name" value="ClpP/crotonase"/>
    <property type="match status" value="1"/>
</dbReference>
<accession>A0A7M3DWF4</accession>
<name>A0A7M3DWF4_RHILE</name>
<evidence type="ECO:0000313" key="2">
    <source>
        <dbReference type="EMBL" id="TAY52910.1"/>
    </source>
</evidence>
<evidence type="ECO:0000313" key="3">
    <source>
        <dbReference type="Proteomes" id="UP000292974"/>
    </source>
</evidence>
<dbReference type="InterPro" id="IPR029045">
    <property type="entry name" value="ClpP/crotonase-like_dom_sf"/>
</dbReference>
<gene>
    <name evidence="2" type="ORF">ELH90_15375</name>
</gene>
<evidence type="ECO:0000256" key="1">
    <source>
        <dbReference type="SAM" id="SignalP"/>
    </source>
</evidence>
<proteinExistence type="predicted"/>
<dbReference type="AlphaFoldDB" id="A0A7M3DWF4"/>
<comment type="caution">
    <text evidence="2">The sequence shown here is derived from an EMBL/GenBank/DDBJ whole genome shotgun (WGS) entry which is preliminary data.</text>
</comment>